<accession>A0ABQ7KQC6</accession>
<name>A0ABQ7KQC6_BRACM</name>
<keyword evidence="5" id="KW-1185">Reference proteome</keyword>
<organism evidence="4 5">
    <name type="scientific">Brassica rapa subsp. trilocularis</name>
    <dbReference type="NCBI Taxonomy" id="1813537"/>
    <lineage>
        <taxon>Eukaryota</taxon>
        <taxon>Viridiplantae</taxon>
        <taxon>Streptophyta</taxon>
        <taxon>Embryophyta</taxon>
        <taxon>Tracheophyta</taxon>
        <taxon>Spermatophyta</taxon>
        <taxon>Magnoliopsida</taxon>
        <taxon>eudicotyledons</taxon>
        <taxon>Gunneridae</taxon>
        <taxon>Pentapetalae</taxon>
        <taxon>rosids</taxon>
        <taxon>malvids</taxon>
        <taxon>Brassicales</taxon>
        <taxon>Brassicaceae</taxon>
        <taxon>Brassiceae</taxon>
        <taxon>Brassica</taxon>
    </lineage>
</organism>
<evidence type="ECO:0000259" key="3">
    <source>
        <dbReference type="Pfam" id="PF15982"/>
    </source>
</evidence>
<dbReference type="PANTHER" id="PTHR12459:SF20">
    <property type="entry name" value="TRANSMEMBRANE PROTEIN 135 N-TERMINAL DOMAIN-CONTAINING PROTEIN"/>
    <property type="match status" value="1"/>
</dbReference>
<dbReference type="PANTHER" id="PTHR12459">
    <property type="entry name" value="TRANSMEMBRANE PROTEIN 135-RELATED"/>
    <property type="match status" value="1"/>
</dbReference>
<evidence type="ECO:0000256" key="2">
    <source>
        <dbReference type="SAM" id="MobiDB-lite"/>
    </source>
</evidence>
<feature type="region of interest" description="Disordered" evidence="2">
    <location>
        <begin position="603"/>
        <end position="630"/>
    </location>
</feature>
<dbReference type="Pfam" id="PF15982">
    <property type="entry name" value="TMEM135_C_rich"/>
    <property type="match status" value="1"/>
</dbReference>
<dbReference type="Pfam" id="PF02466">
    <property type="entry name" value="Tim17"/>
    <property type="match status" value="1"/>
</dbReference>
<gene>
    <name evidence="4" type="primary">A10p009470.1_BraROA</name>
    <name evidence="4" type="ORF">IGI04_039902</name>
</gene>
<dbReference type="EMBL" id="JADBGQ010000010">
    <property type="protein sequence ID" value="KAG5375306.1"/>
    <property type="molecule type" value="Genomic_DNA"/>
</dbReference>
<feature type="domain" description="Transmembrane protein 135 N-terminal" evidence="3">
    <location>
        <begin position="402"/>
        <end position="528"/>
    </location>
</feature>
<dbReference type="Proteomes" id="UP000823674">
    <property type="component" value="Chromosome A10"/>
</dbReference>
<dbReference type="InterPro" id="IPR031926">
    <property type="entry name" value="TMEM135_N"/>
</dbReference>
<comment type="caution">
    <text evidence="4">The sequence shown here is derived from an EMBL/GenBank/DDBJ whole genome shotgun (WGS) entry which is preliminary data.</text>
</comment>
<feature type="compositionally biased region" description="Basic and acidic residues" evidence="2">
    <location>
        <begin position="603"/>
        <end position="623"/>
    </location>
</feature>
<evidence type="ECO:0000313" key="4">
    <source>
        <dbReference type="EMBL" id="KAG5375306.1"/>
    </source>
</evidence>
<feature type="coiled-coil region" evidence="1">
    <location>
        <begin position="125"/>
        <end position="152"/>
    </location>
</feature>
<dbReference type="InterPro" id="IPR026749">
    <property type="entry name" value="Tmem135"/>
</dbReference>
<protein>
    <recommendedName>
        <fullName evidence="3">Transmembrane protein 135 N-terminal domain-containing protein</fullName>
    </recommendedName>
</protein>
<reference evidence="4 5" key="1">
    <citation type="submission" date="2021-03" db="EMBL/GenBank/DDBJ databases">
        <authorList>
            <person name="King G.J."/>
            <person name="Bancroft I."/>
            <person name="Baten A."/>
            <person name="Bloomfield J."/>
            <person name="Borpatragohain P."/>
            <person name="He Z."/>
            <person name="Irish N."/>
            <person name="Irwin J."/>
            <person name="Liu K."/>
            <person name="Mauleon R.P."/>
            <person name="Moore J."/>
            <person name="Morris R."/>
            <person name="Ostergaard L."/>
            <person name="Wang B."/>
            <person name="Wells R."/>
        </authorList>
    </citation>
    <scope>NUCLEOTIDE SEQUENCE [LARGE SCALE GENOMIC DNA]</scope>
    <source>
        <strain evidence="4">R-o-18</strain>
        <tissue evidence="4">Leaf</tissue>
    </source>
</reference>
<proteinExistence type="predicted"/>
<evidence type="ECO:0000256" key="1">
    <source>
        <dbReference type="SAM" id="Coils"/>
    </source>
</evidence>
<evidence type="ECO:0000313" key="5">
    <source>
        <dbReference type="Proteomes" id="UP000823674"/>
    </source>
</evidence>
<keyword evidence="1" id="KW-0175">Coiled coil</keyword>
<sequence>MLSVIVCGGKRSLFETSSPPLSKKLCSLSPSRFSSSLLLDHLTAIFPDMDTHVSFSIPKVSNFVVGWQLHLESANQKPELSLVQEEAKVAVRGAGGSSGKEEVLNMEMPSSFSKPSLDSPLSLDGAEAERRLREAEERLREAMAELQRRQRSAARGSHGDLCDHADVSCVANAIGNLCQSFLLSYGVRVGIGILLRAFKLARGQSYSSLLDLKQLVSEKDLIVREEACRIGLLFGGFTGSYHALRCCFRKWRKKETPLNSVLAGSIAGLSVLALDDSNQRRTLALYLLARLGQAAYNSAKSKNKFHLWGSHWRHGDSLLFSLACSQVMYAFIMRPETLPKSYREFIQKTGPVARPVYQAVRECCRGGPIDVASLSAYISSKNEASDVKVQEFASIIPCSAIHPHTNSCLAQNANAMSATFKKTFPLYFSLTFVPYVVLHLQKFMASPYRTSWNAIRDSVRSTSFLSAFVGIFQAFICAHRKVASKDHKLVYWFAGGVAALSVMLEKKPRRSELALYVLPRAGDSLWEILVNRHILPNIKNAEVAVFCGCMGGIMYYLEHEPDTLAPFLRGLIRRFLASQISNPSSKISQSSSYMYLQTLDALEKPKAPENREGETQKAEEKYNLEAIPGL</sequence>